<keyword evidence="2" id="KW-1185">Reference proteome</keyword>
<reference evidence="2" key="1">
    <citation type="submission" date="2014-09" db="EMBL/GenBank/DDBJ databases">
        <title>Vibrio variabilis JCM 19239. (C206) whole genome shotgun sequence.</title>
        <authorList>
            <person name="Sawabe T."/>
            <person name="Meirelles P."/>
            <person name="Nakanishi M."/>
            <person name="Sayaka M."/>
            <person name="Hattori M."/>
            <person name="Ohkuma M."/>
        </authorList>
    </citation>
    <scope>NUCLEOTIDE SEQUENCE [LARGE SCALE GENOMIC DNA]</scope>
    <source>
        <strain evidence="2">JCM 19239</strain>
    </source>
</reference>
<dbReference type="Proteomes" id="UP000029223">
    <property type="component" value="Unassembled WGS sequence"/>
</dbReference>
<evidence type="ECO:0000313" key="1">
    <source>
        <dbReference type="EMBL" id="GAL29510.1"/>
    </source>
</evidence>
<evidence type="ECO:0000313" key="2">
    <source>
        <dbReference type="Proteomes" id="UP000029223"/>
    </source>
</evidence>
<accession>A0ABQ0JMG0</accession>
<name>A0ABQ0JMG0_9VIBR</name>
<proteinExistence type="predicted"/>
<organism evidence="1 2">
    <name type="scientific">Vibrio variabilis</name>
    <dbReference type="NCBI Taxonomy" id="990271"/>
    <lineage>
        <taxon>Bacteria</taxon>
        <taxon>Pseudomonadati</taxon>
        <taxon>Pseudomonadota</taxon>
        <taxon>Gammaproteobacteria</taxon>
        <taxon>Vibrionales</taxon>
        <taxon>Vibrionaceae</taxon>
        <taxon>Vibrio</taxon>
    </lineage>
</organism>
<comment type="caution">
    <text evidence="1">The sequence shown here is derived from an EMBL/GenBank/DDBJ whole genome shotgun (WGS) entry which is preliminary data.</text>
</comment>
<dbReference type="EMBL" id="BBMS01000066">
    <property type="protein sequence ID" value="GAL29510.1"/>
    <property type="molecule type" value="Genomic_DNA"/>
</dbReference>
<protein>
    <submittedName>
        <fullName evidence="1">Uncharacterized protein</fullName>
    </submittedName>
</protein>
<sequence>MRISKMRIFKKGSTFLSIKLAESLIFVQLVQGLRLTATKD</sequence>
<gene>
    <name evidence="1" type="ORF">JCM19239_958</name>
</gene>
<reference evidence="2" key="2">
    <citation type="submission" date="2014-09" db="EMBL/GenBank/DDBJ databases">
        <authorList>
            <consortium name="NBRP consortium"/>
            <person name="Sawabe T."/>
            <person name="Meirelles P."/>
            <person name="Nakanishi M."/>
            <person name="Sayaka M."/>
            <person name="Hattori M."/>
            <person name="Ohkuma M."/>
        </authorList>
    </citation>
    <scope>NUCLEOTIDE SEQUENCE [LARGE SCALE GENOMIC DNA]</scope>
    <source>
        <strain evidence="2">JCM 19239</strain>
    </source>
</reference>